<keyword evidence="2" id="KW-0812">Transmembrane</keyword>
<dbReference type="EMBL" id="QRPK01000006">
    <property type="protein sequence ID" value="RHM14906.1"/>
    <property type="molecule type" value="Genomic_DNA"/>
</dbReference>
<dbReference type="InterPro" id="IPR051311">
    <property type="entry name" value="DedA_domain"/>
</dbReference>
<evidence type="ECO:0000313" key="6">
    <source>
        <dbReference type="Proteomes" id="UP000284868"/>
    </source>
</evidence>
<keyword evidence="2" id="KW-1133">Transmembrane helix</keyword>
<evidence type="ECO:0000256" key="1">
    <source>
        <dbReference type="ARBA" id="ARBA00010792"/>
    </source>
</evidence>
<dbReference type="OrthoDB" id="1652564at2"/>
<evidence type="ECO:0000313" key="5">
    <source>
        <dbReference type="EMBL" id="RHM14906.1"/>
    </source>
</evidence>
<organism evidence="5 6">
    <name type="scientific">Amedibacillus dolichus</name>
    <dbReference type="NCBI Taxonomy" id="31971"/>
    <lineage>
        <taxon>Bacteria</taxon>
        <taxon>Bacillati</taxon>
        <taxon>Bacillota</taxon>
        <taxon>Erysipelotrichia</taxon>
        <taxon>Erysipelotrichales</taxon>
        <taxon>Erysipelotrichaceae</taxon>
        <taxon>Amedibacillus</taxon>
    </lineage>
</organism>
<reference evidence="5 6" key="1">
    <citation type="submission" date="2018-08" db="EMBL/GenBank/DDBJ databases">
        <title>A genome reference for cultivated species of the human gut microbiota.</title>
        <authorList>
            <person name="Zou Y."/>
            <person name="Xue W."/>
            <person name="Luo G."/>
        </authorList>
    </citation>
    <scope>NUCLEOTIDE SEQUENCE [LARGE SCALE GENOMIC DNA]</scope>
    <source>
        <strain evidence="5 6">AF35-6BH</strain>
    </source>
</reference>
<evidence type="ECO:0000256" key="2">
    <source>
        <dbReference type="SAM" id="Phobius"/>
    </source>
</evidence>
<dbReference type="Proteomes" id="UP000753219">
    <property type="component" value="Unassembled WGS sequence"/>
</dbReference>
<keyword evidence="2" id="KW-0472">Membrane</keyword>
<dbReference type="EMBL" id="JAGZMZ010000009">
    <property type="protein sequence ID" value="MBS4884051.1"/>
    <property type="molecule type" value="Genomic_DNA"/>
</dbReference>
<accession>A0A415PQN6</accession>
<dbReference type="Pfam" id="PF09335">
    <property type="entry name" value="VTT_dom"/>
    <property type="match status" value="1"/>
</dbReference>
<sequence>MELADAFLLWQDIGLLLYATLKAFLPLPSLEVMLVPLCLSQPSHWILYSLEGALGTCVGGMIGYAISYRYGRRALRHLANEKEMNKGEELMQRYGLWAVFIGGITPIPDFLLAYLAGLSRMNLWRFSLCDGLARLLRSLLVCYMFNRLGILLDFDQIGIWLSVLVVVWLLLRYFKQKRDSHSKDE</sequence>
<dbReference type="InterPro" id="IPR032816">
    <property type="entry name" value="VTT_dom"/>
</dbReference>
<dbReference type="GO" id="GO:0005886">
    <property type="term" value="C:plasma membrane"/>
    <property type="evidence" value="ECO:0007669"/>
    <property type="project" value="TreeGrafter"/>
</dbReference>
<feature type="transmembrane region" description="Helical" evidence="2">
    <location>
        <begin position="7"/>
        <end position="25"/>
    </location>
</feature>
<dbReference type="RefSeq" id="WP_022420109.1">
    <property type="nucleotide sequence ID" value="NZ_CAUWIX010000003.1"/>
</dbReference>
<name>A0A415PQN6_9FIRM</name>
<gene>
    <name evidence="5" type="ORF">DWZ83_02295</name>
    <name evidence="4" type="ORF">KHZ85_04720</name>
</gene>
<evidence type="ECO:0000313" key="4">
    <source>
        <dbReference type="EMBL" id="MBS4884051.1"/>
    </source>
</evidence>
<feature type="domain" description="VTT" evidence="3">
    <location>
        <begin position="44"/>
        <end position="145"/>
    </location>
</feature>
<feature type="transmembrane region" description="Helical" evidence="2">
    <location>
        <begin position="157"/>
        <end position="174"/>
    </location>
</feature>
<proteinExistence type="inferred from homology"/>
<comment type="similarity">
    <text evidence="1">Belongs to the DedA family.</text>
</comment>
<dbReference type="PANTHER" id="PTHR42709">
    <property type="entry name" value="ALKALINE PHOSPHATASE LIKE PROTEIN"/>
    <property type="match status" value="1"/>
</dbReference>
<reference evidence="4" key="2">
    <citation type="submission" date="2021-02" db="EMBL/GenBank/DDBJ databases">
        <title>Infant gut strain persistence is associated with maternal origin, phylogeny, and functional potential including surface adhesion and iron acquisition.</title>
        <authorList>
            <person name="Lou Y.C."/>
        </authorList>
    </citation>
    <scope>NUCLEOTIDE SEQUENCE</scope>
    <source>
        <strain evidence="4">L3_108_103G1_dasL3_108_103G1_concoct_2</strain>
    </source>
</reference>
<feature type="transmembrane region" description="Helical" evidence="2">
    <location>
        <begin position="94"/>
        <end position="116"/>
    </location>
</feature>
<dbReference type="AlphaFoldDB" id="A0A415PQN6"/>
<feature type="transmembrane region" description="Helical" evidence="2">
    <location>
        <begin position="45"/>
        <end position="66"/>
    </location>
</feature>
<evidence type="ECO:0000259" key="3">
    <source>
        <dbReference type="Pfam" id="PF09335"/>
    </source>
</evidence>
<keyword evidence="6" id="KW-1185">Reference proteome</keyword>
<dbReference type="PANTHER" id="PTHR42709:SF11">
    <property type="entry name" value="DEDA FAMILY PROTEIN"/>
    <property type="match status" value="1"/>
</dbReference>
<protein>
    <submittedName>
        <fullName evidence="5">DedA family protein</fullName>
    </submittedName>
</protein>
<comment type="caution">
    <text evidence="5">The sequence shown here is derived from an EMBL/GenBank/DDBJ whole genome shotgun (WGS) entry which is preliminary data.</text>
</comment>
<dbReference type="Proteomes" id="UP000284868">
    <property type="component" value="Unassembled WGS sequence"/>
</dbReference>